<protein>
    <submittedName>
        <fullName evidence="1">Uncharacterized protein</fullName>
    </submittedName>
</protein>
<keyword evidence="2" id="KW-1185">Reference proteome</keyword>
<evidence type="ECO:0000313" key="2">
    <source>
        <dbReference type="Proteomes" id="UP000272778"/>
    </source>
</evidence>
<dbReference type="Proteomes" id="UP000272778">
    <property type="component" value="Unassembled WGS sequence"/>
</dbReference>
<reference evidence="1 2" key="1">
    <citation type="submission" date="2018-11" db="EMBL/GenBank/DDBJ databases">
        <title>Paraburkholderia sp. DHOA04, isolated from soil.</title>
        <authorList>
            <person name="Gao Z.-H."/>
            <person name="Qiu L.-H."/>
            <person name="Fu J.-C."/>
        </authorList>
    </citation>
    <scope>NUCLEOTIDE SEQUENCE [LARGE SCALE GENOMIC DNA]</scope>
    <source>
        <strain evidence="1 2">DHOA04</strain>
    </source>
</reference>
<name>A0A3N6NRM7_9BURK</name>
<comment type="caution">
    <text evidence="1">The sequence shown here is derived from an EMBL/GenBank/DDBJ whole genome shotgun (WGS) entry which is preliminary data.</text>
</comment>
<organism evidence="1 2">
    <name type="scientific">Paraburkholderia dinghuensis</name>
    <dbReference type="NCBI Taxonomy" id="2305225"/>
    <lineage>
        <taxon>Bacteria</taxon>
        <taxon>Pseudomonadati</taxon>
        <taxon>Pseudomonadota</taxon>
        <taxon>Betaproteobacteria</taxon>
        <taxon>Burkholderiales</taxon>
        <taxon>Burkholderiaceae</taxon>
        <taxon>Paraburkholderia</taxon>
    </lineage>
</organism>
<dbReference type="AlphaFoldDB" id="A0A3N6NRM7"/>
<gene>
    <name evidence="1" type="ORF">D1Y85_21560</name>
</gene>
<proteinExistence type="predicted"/>
<evidence type="ECO:0000313" key="1">
    <source>
        <dbReference type="EMBL" id="RQH02723.1"/>
    </source>
</evidence>
<dbReference type="RefSeq" id="WP_124153107.1">
    <property type="nucleotide sequence ID" value="NZ_RQIS01000018.1"/>
</dbReference>
<sequence>MNAVTTPGFDKSAWGALAFDLVLHAAPLADIRSTYGLTLSQFAALLATPAFVAALRDAQAQLREHGAQAGFVFRSRALAEDLLPDIYALAKDERTDAQLRHRIFESLARYAQLDPAVMKKGDAGGGVQVVFNLAGGIRGLSHVVPAVQVVKDD</sequence>
<dbReference type="EMBL" id="RQIS01000018">
    <property type="protein sequence ID" value="RQH02723.1"/>
    <property type="molecule type" value="Genomic_DNA"/>
</dbReference>
<accession>A0A3N6NRM7</accession>